<reference evidence="12" key="1">
    <citation type="journal article" date="2011" name="Genome Biol.">
        <title>Comparative genomics of the social amoebae Dictyostelium discoideum and Dictyostelium purpureum.</title>
        <authorList>
            <consortium name="US DOE Joint Genome Institute (JGI-PGF)"/>
            <person name="Sucgang R."/>
            <person name="Kuo A."/>
            <person name="Tian X."/>
            <person name="Salerno W."/>
            <person name="Parikh A."/>
            <person name="Feasley C.L."/>
            <person name="Dalin E."/>
            <person name="Tu H."/>
            <person name="Huang E."/>
            <person name="Barry K."/>
            <person name="Lindquist E."/>
            <person name="Shapiro H."/>
            <person name="Bruce D."/>
            <person name="Schmutz J."/>
            <person name="Salamov A."/>
            <person name="Fey P."/>
            <person name="Gaudet P."/>
            <person name="Anjard C."/>
            <person name="Babu M.M."/>
            <person name="Basu S."/>
            <person name="Bushmanova Y."/>
            <person name="van der Wel H."/>
            <person name="Katoh-Kurasawa M."/>
            <person name="Dinh C."/>
            <person name="Coutinho P.M."/>
            <person name="Saito T."/>
            <person name="Elias M."/>
            <person name="Schaap P."/>
            <person name="Kay R.R."/>
            <person name="Henrissat B."/>
            <person name="Eichinger L."/>
            <person name="Rivero F."/>
            <person name="Putnam N.H."/>
            <person name="West C.M."/>
            <person name="Loomis W.F."/>
            <person name="Chisholm R.L."/>
            <person name="Shaulsky G."/>
            <person name="Strassmann J.E."/>
            <person name="Queller D.C."/>
            <person name="Kuspa A."/>
            <person name="Grigoriev I.V."/>
        </authorList>
    </citation>
    <scope>NUCLEOTIDE SEQUENCE [LARGE SCALE GENOMIC DNA]</scope>
    <source>
        <strain evidence="12">QSDP1</strain>
    </source>
</reference>
<dbReference type="GO" id="GO:0000794">
    <property type="term" value="C:condensed nuclear chromosome"/>
    <property type="evidence" value="ECO:0000318"/>
    <property type="project" value="GO_Central"/>
</dbReference>
<dbReference type="GO" id="GO:0007129">
    <property type="term" value="P:homologous chromosome pairing at meiosis"/>
    <property type="evidence" value="ECO:0000318"/>
    <property type="project" value="GO_Central"/>
</dbReference>
<keyword evidence="5 7" id="KW-0539">Nucleus</keyword>
<dbReference type="EMBL" id="GL871018">
    <property type="protein sequence ID" value="EGC36731.1"/>
    <property type="molecule type" value="Genomic_DNA"/>
</dbReference>
<comment type="similarity">
    <text evidence="2 7">Belongs to the MND1 family.</text>
</comment>
<keyword evidence="12" id="KW-1185">Reference proteome</keyword>
<evidence type="ECO:0000256" key="4">
    <source>
        <dbReference type="ARBA" id="ARBA00023172"/>
    </source>
</evidence>
<dbReference type="GO" id="GO:0120230">
    <property type="term" value="F:recombinase activator activity"/>
    <property type="evidence" value="ECO:0000318"/>
    <property type="project" value="GO_Central"/>
</dbReference>
<comment type="subcellular location">
    <subcellularLocation>
        <location evidence="1 7">Nucleus</location>
    </subcellularLocation>
</comment>
<dbReference type="InParanoid" id="F0ZH50"/>
<dbReference type="OrthoDB" id="273345at2759"/>
<gene>
    <name evidence="11" type="ORF">DICPUDRAFT_77611</name>
</gene>
<dbReference type="PANTHER" id="PTHR15938:SF1">
    <property type="entry name" value="MEIOTIC NUCLEAR DIVISION PROTEIN 1"/>
    <property type="match status" value="1"/>
</dbReference>
<evidence type="ECO:0000313" key="11">
    <source>
        <dbReference type="EMBL" id="EGC36731.1"/>
    </source>
</evidence>
<dbReference type="PIRSF" id="PIRSF026991">
    <property type="entry name" value="Mnd1"/>
    <property type="match status" value="1"/>
</dbReference>
<dbReference type="GO" id="GO:0000709">
    <property type="term" value="P:meiotic joint molecule formation"/>
    <property type="evidence" value="ECO:0000318"/>
    <property type="project" value="GO_Central"/>
</dbReference>
<proteinExistence type="inferred from homology"/>
<dbReference type="STRING" id="5786.F0ZH50"/>
<dbReference type="KEGG" id="dpp:DICPUDRAFT_77611"/>
<evidence type="ECO:0000313" key="12">
    <source>
        <dbReference type="Proteomes" id="UP000001064"/>
    </source>
</evidence>
<dbReference type="GeneID" id="10504149"/>
<dbReference type="VEuPathDB" id="AmoebaDB:DICPUDRAFT_77611"/>
<evidence type="ECO:0000259" key="10">
    <source>
        <dbReference type="Pfam" id="PF18517"/>
    </source>
</evidence>
<evidence type="ECO:0000256" key="3">
    <source>
        <dbReference type="ARBA" id="ARBA00023054"/>
    </source>
</evidence>
<dbReference type="GO" id="GO:0120231">
    <property type="term" value="C:DNA recombinase auxiliary factor complex"/>
    <property type="evidence" value="ECO:0000318"/>
    <property type="project" value="GO_Central"/>
</dbReference>
<keyword evidence="6" id="KW-0469">Meiosis</keyword>
<keyword evidence="4" id="KW-0233">DNA recombination</keyword>
<keyword evidence="3 8" id="KW-0175">Coiled coil</keyword>
<dbReference type="InterPro" id="IPR005647">
    <property type="entry name" value="Mnd1"/>
</dbReference>
<comment type="function">
    <text evidence="7">Required for proper homologous chromosome pairing and efficient cross-over and intragenic recombination during meiosis.</text>
</comment>
<dbReference type="Pfam" id="PF18517">
    <property type="entry name" value="LZ3wCH"/>
    <property type="match status" value="1"/>
</dbReference>
<protein>
    <recommendedName>
        <fullName evidence="13">Meiotic nuclear division protein 1 homolog</fullName>
    </recommendedName>
</protein>
<dbReference type="GO" id="GO:0010774">
    <property type="term" value="P:meiotic strand invasion involved in reciprocal meiotic recombination"/>
    <property type="evidence" value="ECO:0000318"/>
    <property type="project" value="GO_Central"/>
</dbReference>
<dbReference type="PANTHER" id="PTHR15938">
    <property type="entry name" value="TBP-1 INTERACTING PROTEIN"/>
    <property type="match status" value="1"/>
</dbReference>
<dbReference type="AlphaFoldDB" id="F0ZH50"/>
<evidence type="ECO:0000259" key="9">
    <source>
        <dbReference type="Pfam" id="PF03962"/>
    </source>
</evidence>
<dbReference type="eggNOG" id="KOG3433">
    <property type="taxonomic scope" value="Eukaryota"/>
</dbReference>
<evidence type="ECO:0000256" key="7">
    <source>
        <dbReference type="PIRNR" id="PIRNR026991"/>
    </source>
</evidence>
<feature type="domain" description="Leucine zipper with capping helix" evidence="10">
    <location>
        <begin position="150"/>
        <end position="203"/>
    </location>
</feature>
<dbReference type="FunCoup" id="F0ZH50">
    <property type="interactions" value="125"/>
</dbReference>
<dbReference type="Pfam" id="PF03962">
    <property type="entry name" value="Mnd1"/>
    <property type="match status" value="1"/>
</dbReference>
<dbReference type="RefSeq" id="XP_003286756.1">
    <property type="nucleotide sequence ID" value="XM_003286708.1"/>
</dbReference>
<feature type="coiled-coil region" evidence="8">
    <location>
        <begin position="80"/>
        <end position="171"/>
    </location>
</feature>
<evidence type="ECO:0008006" key="13">
    <source>
        <dbReference type="Google" id="ProtNLM"/>
    </source>
</evidence>
<dbReference type="GO" id="GO:0003690">
    <property type="term" value="F:double-stranded DNA binding"/>
    <property type="evidence" value="ECO:0000318"/>
    <property type="project" value="GO_Central"/>
</dbReference>
<evidence type="ECO:0000256" key="6">
    <source>
        <dbReference type="ARBA" id="ARBA00023254"/>
    </source>
</evidence>
<feature type="domain" description="Mnd1 HTH" evidence="9">
    <location>
        <begin position="17"/>
        <end position="76"/>
    </location>
</feature>
<evidence type="ECO:0000256" key="8">
    <source>
        <dbReference type="SAM" id="Coils"/>
    </source>
</evidence>
<organism evidence="11 12">
    <name type="scientific">Dictyostelium purpureum</name>
    <name type="common">Slime mold</name>
    <dbReference type="NCBI Taxonomy" id="5786"/>
    <lineage>
        <taxon>Eukaryota</taxon>
        <taxon>Amoebozoa</taxon>
        <taxon>Evosea</taxon>
        <taxon>Eumycetozoa</taxon>
        <taxon>Dictyostelia</taxon>
        <taxon>Dictyosteliales</taxon>
        <taxon>Dictyosteliaceae</taxon>
        <taxon>Dictyostelium</taxon>
    </lineage>
</organism>
<sequence>MSTRRKGLSPEEKKEKIKEFFHMSPTIYSSKEIEAEASKYTGLTQVQCKETIQSLVEDGIVNSEKMGSSTYYWAFASFEFDQKKDKIVELTEELKNTKEKILNETKNIEKLKGERIDSEKRTKDIEKLQKLKDDNKEFKEELTNYADSELMEQLKKDVKTAIAAVNRYTDNISSLRQYCDKKFAIRGEDFDKNFGINPDMDYMEDYK</sequence>
<evidence type="ECO:0000256" key="1">
    <source>
        <dbReference type="ARBA" id="ARBA00004123"/>
    </source>
</evidence>
<dbReference type="Proteomes" id="UP000001064">
    <property type="component" value="Unassembled WGS sequence"/>
</dbReference>
<dbReference type="InterPro" id="IPR040453">
    <property type="entry name" value="Mnd1_HTH"/>
</dbReference>
<dbReference type="InterPro" id="IPR040661">
    <property type="entry name" value="LZ3wCH"/>
</dbReference>
<name>F0ZH50_DICPU</name>
<evidence type="ECO:0000256" key="2">
    <source>
        <dbReference type="ARBA" id="ARBA00005981"/>
    </source>
</evidence>
<dbReference type="OMA" id="VCYWAFP"/>
<accession>F0ZH50</accession>
<evidence type="ECO:0000256" key="5">
    <source>
        <dbReference type="ARBA" id="ARBA00023242"/>
    </source>
</evidence>